<evidence type="ECO:0000313" key="4">
    <source>
        <dbReference type="Proteomes" id="UP001240447"/>
    </source>
</evidence>
<evidence type="ECO:0000313" key="3">
    <source>
        <dbReference type="EMBL" id="MDP9821715.1"/>
    </source>
</evidence>
<accession>A0ABT9NNS4</accession>
<comment type="caution">
    <text evidence="3">The sequence shown here is derived from an EMBL/GenBank/DDBJ whole genome shotgun (WGS) entry which is preliminary data.</text>
</comment>
<name>A0ABT9NNS4_9ACTN</name>
<gene>
    <name evidence="3" type="ORF">J2S59_001524</name>
</gene>
<keyword evidence="4" id="KW-1185">Reference proteome</keyword>
<dbReference type="PANTHER" id="PTHR30435:SF19">
    <property type="entry name" value="FLAGELLAR BASAL-BODY ROD PROTEIN FLGG"/>
    <property type="match status" value="1"/>
</dbReference>
<reference evidence="3 4" key="1">
    <citation type="submission" date="2023-07" db="EMBL/GenBank/DDBJ databases">
        <title>Sequencing the genomes of 1000 actinobacteria strains.</title>
        <authorList>
            <person name="Klenk H.-P."/>
        </authorList>
    </citation>
    <scope>NUCLEOTIDE SEQUENCE [LARGE SCALE GENOMIC DNA]</scope>
    <source>
        <strain evidence="3 4">GD13</strain>
    </source>
</reference>
<keyword evidence="3" id="KW-0282">Flagellum</keyword>
<dbReference type="PANTHER" id="PTHR30435">
    <property type="entry name" value="FLAGELLAR PROTEIN"/>
    <property type="match status" value="1"/>
</dbReference>
<dbReference type="RefSeq" id="WP_068117212.1">
    <property type="nucleotide sequence ID" value="NZ_CCXJ01000073.1"/>
</dbReference>
<keyword evidence="3" id="KW-0969">Cilium</keyword>
<evidence type="ECO:0000256" key="1">
    <source>
        <dbReference type="ARBA" id="ARBA00009677"/>
    </source>
</evidence>
<sequence length="130" mass="13850">MSAFHLLGVAGSSLGFHQTWLDALAHNIANVNTVRSTEEDAFQAQMLVARSRPGGGVEVAGIVTSDPDGRVVHQPDHPLADADGNVRLPEVDMPSQMSQLVMAQRGFQASVSVTKNAQDVYTSALQIGRQ</sequence>
<evidence type="ECO:0000259" key="2">
    <source>
        <dbReference type="Pfam" id="PF06429"/>
    </source>
</evidence>
<dbReference type="EMBL" id="JAUSQM010000001">
    <property type="protein sequence ID" value="MDP9821715.1"/>
    <property type="molecule type" value="Genomic_DNA"/>
</dbReference>
<keyword evidence="3" id="KW-0966">Cell projection</keyword>
<protein>
    <submittedName>
        <fullName evidence="3">Flagellar basal-body rod protein FlgC</fullName>
    </submittedName>
</protein>
<feature type="domain" description="Flagellar basal-body/hook protein C-terminal" evidence="2">
    <location>
        <begin position="86"/>
        <end position="127"/>
    </location>
</feature>
<proteinExistence type="inferred from homology"/>
<comment type="similarity">
    <text evidence="1">Belongs to the flagella basal body rod proteins family.</text>
</comment>
<organism evidence="3 4">
    <name type="scientific">Nocardioides massiliensis</name>
    <dbReference type="NCBI Taxonomy" id="1325935"/>
    <lineage>
        <taxon>Bacteria</taxon>
        <taxon>Bacillati</taxon>
        <taxon>Actinomycetota</taxon>
        <taxon>Actinomycetes</taxon>
        <taxon>Propionibacteriales</taxon>
        <taxon>Nocardioidaceae</taxon>
        <taxon>Nocardioides</taxon>
    </lineage>
</organism>
<dbReference type="InterPro" id="IPR010930">
    <property type="entry name" value="Flg_bb/hook_C_dom"/>
</dbReference>
<dbReference type="Pfam" id="PF06429">
    <property type="entry name" value="Flg_bbr_C"/>
    <property type="match status" value="1"/>
</dbReference>
<dbReference type="Proteomes" id="UP001240447">
    <property type="component" value="Unassembled WGS sequence"/>
</dbReference>